<dbReference type="PANTHER" id="PTHR45339:SF1">
    <property type="entry name" value="HYBRID SIGNAL TRANSDUCTION HISTIDINE KINASE J"/>
    <property type="match status" value="1"/>
</dbReference>
<dbReference type="InterPro" id="IPR005467">
    <property type="entry name" value="His_kinase_dom"/>
</dbReference>
<dbReference type="SMART" id="SM00387">
    <property type="entry name" value="HATPase_c"/>
    <property type="match status" value="1"/>
</dbReference>
<dbReference type="InterPro" id="IPR036097">
    <property type="entry name" value="HisK_dim/P_sf"/>
</dbReference>
<keyword evidence="5" id="KW-0547">Nucleotide-binding</keyword>
<comment type="caution">
    <text evidence="15">The sequence shown here is derived from an EMBL/GenBank/DDBJ whole genome shotgun (WGS) entry which is preliminary data.</text>
</comment>
<dbReference type="PRINTS" id="PR00344">
    <property type="entry name" value="BCTRLSENSOR"/>
</dbReference>
<dbReference type="InterPro" id="IPR001610">
    <property type="entry name" value="PAC"/>
</dbReference>
<feature type="domain" description="PAS" evidence="13">
    <location>
        <begin position="274"/>
        <end position="320"/>
    </location>
</feature>
<dbReference type="SUPFAM" id="SSF55785">
    <property type="entry name" value="PYP-like sensor domain (PAS domain)"/>
    <property type="match status" value="3"/>
</dbReference>
<dbReference type="Gene3D" id="3.30.450.20">
    <property type="entry name" value="PAS domain"/>
    <property type="match status" value="3"/>
</dbReference>
<dbReference type="SMART" id="SM00388">
    <property type="entry name" value="HisKA"/>
    <property type="match status" value="1"/>
</dbReference>
<evidence type="ECO:0000256" key="10">
    <source>
        <dbReference type="SAM" id="Coils"/>
    </source>
</evidence>
<feature type="domain" description="Histidine kinase" evidence="11">
    <location>
        <begin position="549"/>
        <end position="766"/>
    </location>
</feature>
<dbReference type="CDD" id="cd00082">
    <property type="entry name" value="HisKA"/>
    <property type="match status" value="1"/>
</dbReference>
<feature type="domain" description="Response regulatory" evidence="12">
    <location>
        <begin position="788"/>
        <end position="908"/>
    </location>
</feature>
<dbReference type="Pfam" id="PF02518">
    <property type="entry name" value="HATPase_c"/>
    <property type="match status" value="1"/>
</dbReference>
<dbReference type="InterPro" id="IPR004358">
    <property type="entry name" value="Sig_transdc_His_kin-like_C"/>
</dbReference>
<keyword evidence="3 9" id="KW-0597">Phosphoprotein</keyword>
<protein>
    <recommendedName>
        <fullName evidence="2">histidine kinase</fullName>
        <ecNumber evidence="2">2.7.13.3</ecNumber>
    </recommendedName>
</protein>
<dbReference type="InterPro" id="IPR003594">
    <property type="entry name" value="HATPase_dom"/>
</dbReference>
<dbReference type="FunFam" id="3.30.565.10:FF:000078">
    <property type="entry name" value="Two-component sensor histidine kinase"/>
    <property type="match status" value="1"/>
</dbReference>
<dbReference type="NCBIfam" id="TIGR00229">
    <property type="entry name" value="sensory_box"/>
    <property type="match status" value="3"/>
</dbReference>
<keyword evidence="4" id="KW-0808">Transferase</keyword>
<dbReference type="AlphaFoldDB" id="A0A1Y2K4D3"/>
<evidence type="ECO:0000256" key="5">
    <source>
        <dbReference type="ARBA" id="ARBA00022741"/>
    </source>
</evidence>
<feature type="modified residue" description="4-aspartylphosphate" evidence="9">
    <location>
        <position position="58"/>
    </location>
</feature>
<dbReference type="FunFam" id="1.10.287.130:FF:000002">
    <property type="entry name" value="Two-component osmosensing histidine kinase"/>
    <property type="match status" value="1"/>
</dbReference>
<evidence type="ECO:0000313" key="15">
    <source>
        <dbReference type="EMBL" id="OSM04225.1"/>
    </source>
</evidence>
<dbReference type="Gene3D" id="1.10.287.130">
    <property type="match status" value="1"/>
</dbReference>
<dbReference type="InterPro" id="IPR000014">
    <property type="entry name" value="PAS"/>
</dbReference>
<dbReference type="Pfam" id="PF13426">
    <property type="entry name" value="PAS_9"/>
    <property type="match status" value="2"/>
</dbReference>
<evidence type="ECO:0000256" key="1">
    <source>
        <dbReference type="ARBA" id="ARBA00000085"/>
    </source>
</evidence>
<reference evidence="15 16" key="1">
    <citation type="journal article" date="2016" name="BMC Genomics">
        <title>Combined genomic and structural analyses of a cultured magnetotactic bacterium reveals its niche adaptation to a dynamic environment.</title>
        <authorList>
            <person name="Araujo A.C."/>
            <person name="Morillo V."/>
            <person name="Cypriano J."/>
            <person name="Teixeira L.C."/>
            <person name="Leao P."/>
            <person name="Lyra S."/>
            <person name="Almeida L.G."/>
            <person name="Bazylinski D.A."/>
            <person name="Vasconcellos A.T."/>
            <person name="Abreu F."/>
            <person name="Lins U."/>
        </authorList>
    </citation>
    <scope>NUCLEOTIDE SEQUENCE [LARGE SCALE GENOMIC DNA]</scope>
    <source>
        <strain evidence="15 16">IT-1</strain>
    </source>
</reference>
<dbReference type="InterPro" id="IPR035965">
    <property type="entry name" value="PAS-like_dom_sf"/>
</dbReference>
<keyword evidence="7" id="KW-0067">ATP-binding</keyword>
<dbReference type="Proteomes" id="UP000194003">
    <property type="component" value="Unassembled WGS sequence"/>
</dbReference>
<keyword evidence="6" id="KW-0418">Kinase</keyword>
<dbReference type="EC" id="2.7.13.3" evidence="2"/>
<evidence type="ECO:0000259" key="11">
    <source>
        <dbReference type="PROSITE" id="PS50109"/>
    </source>
</evidence>
<dbReference type="SMART" id="SM00086">
    <property type="entry name" value="PAC"/>
    <property type="match status" value="2"/>
</dbReference>
<dbReference type="InterPro" id="IPR000700">
    <property type="entry name" value="PAS-assoc_C"/>
</dbReference>
<dbReference type="InterPro" id="IPR003661">
    <property type="entry name" value="HisK_dim/P_dom"/>
</dbReference>
<dbReference type="PROSITE" id="PS50110">
    <property type="entry name" value="RESPONSE_REGULATORY"/>
    <property type="match status" value="2"/>
</dbReference>
<dbReference type="CDD" id="cd17546">
    <property type="entry name" value="REC_hyHK_CKI1_RcsC-like"/>
    <property type="match status" value="1"/>
</dbReference>
<keyword evidence="16" id="KW-1185">Reference proteome</keyword>
<dbReference type="InterPro" id="IPR011006">
    <property type="entry name" value="CheY-like_superfamily"/>
</dbReference>
<evidence type="ECO:0000256" key="6">
    <source>
        <dbReference type="ARBA" id="ARBA00022777"/>
    </source>
</evidence>
<gene>
    <name evidence="15" type="ORF">MAIT1_04091</name>
</gene>
<feature type="domain" description="PAC" evidence="14">
    <location>
        <begin position="345"/>
        <end position="400"/>
    </location>
</feature>
<evidence type="ECO:0000256" key="2">
    <source>
        <dbReference type="ARBA" id="ARBA00012438"/>
    </source>
</evidence>
<dbReference type="Pfam" id="PF00512">
    <property type="entry name" value="HisKA"/>
    <property type="match status" value="1"/>
</dbReference>
<evidence type="ECO:0000313" key="16">
    <source>
        <dbReference type="Proteomes" id="UP000194003"/>
    </source>
</evidence>
<dbReference type="PROSITE" id="PS50109">
    <property type="entry name" value="HIS_KIN"/>
    <property type="match status" value="1"/>
</dbReference>
<dbReference type="CDD" id="cd16922">
    <property type="entry name" value="HATPase_EvgS-ArcB-TorS-like"/>
    <property type="match status" value="1"/>
</dbReference>
<keyword evidence="8" id="KW-0902">Two-component regulatory system</keyword>
<dbReference type="SUPFAM" id="SSF47384">
    <property type="entry name" value="Homodimeric domain of signal transducing histidine kinase"/>
    <property type="match status" value="1"/>
</dbReference>
<dbReference type="InterPro" id="IPR013655">
    <property type="entry name" value="PAS_fold_3"/>
</dbReference>
<evidence type="ECO:0000256" key="3">
    <source>
        <dbReference type="ARBA" id="ARBA00022553"/>
    </source>
</evidence>
<dbReference type="SMART" id="SM00448">
    <property type="entry name" value="REC"/>
    <property type="match status" value="2"/>
</dbReference>
<evidence type="ECO:0000256" key="4">
    <source>
        <dbReference type="ARBA" id="ARBA00022679"/>
    </source>
</evidence>
<dbReference type="Gene3D" id="3.30.565.10">
    <property type="entry name" value="Histidine kinase-like ATPase, C-terminal domain"/>
    <property type="match status" value="1"/>
</dbReference>
<evidence type="ECO:0000259" key="14">
    <source>
        <dbReference type="PROSITE" id="PS50113"/>
    </source>
</evidence>
<feature type="domain" description="PAS" evidence="13">
    <location>
        <begin position="401"/>
        <end position="474"/>
    </location>
</feature>
<dbReference type="Pfam" id="PF08447">
    <property type="entry name" value="PAS_3"/>
    <property type="match status" value="1"/>
</dbReference>
<feature type="domain" description="Response regulatory" evidence="12">
    <location>
        <begin position="9"/>
        <end position="126"/>
    </location>
</feature>
<dbReference type="SUPFAM" id="SSF52172">
    <property type="entry name" value="CheY-like"/>
    <property type="match status" value="2"/>
</dbReference>
<evidence type="ECO:0000256" key="7">
    <source>
        <dbReference type="ARBA" id="ARBA00022840"/>
    </source>
</evidence>
<dbReference type="GO" id="GO:0005524">
    <property type="term" value="F:ATP binding"/>
    <property type="evidence" value="ECO:0007669"/>
    <property type="project" value="UniProtKB-KW"/>
</dbReference>
<dbReference type="PANTHER" id="PTHR45339">
    <property type="entry name" value="HYBRID SIGNAL TRANSDUCTION HISTIDINE KINASE J"/>
    <property type="match status" value="1"/>
</dbReference>
<dbReference type="OrthoDB" id="9796100at2"/>
<organism evidence="15 16">
    <name type="scientific">Magnetofaba australis IT-1</name>
    <dbReference type="NCBI Taxonomy" id="1434232"/>
    <lineage>
        <taxon>Bacteria</taxon>
        <taxon>Pseudomonadati</taxon>
        <taxon>Pseudomonadota</taxon>
        <taxon>Magnetococcia</taxon>
        <taxon>Magnetococcales</taxon>
        <taxon>Magnetococcaceae</taxon>
        <taxon>Magnetofaba</taxon>
    </lineage>
</organism>
<evidence type="ECO:0000256" key="8">
    <source>
        <dbReference type="ARBA" id="ARBA00023012"/>
    </source>
</evidence>
<dbReference type="GO" id="GO:0000155">
    <property type="term" value="F:phosphorelay sensor kinase activity"/>
    <property type="evidence" value="ECO:0007669"/>
    <property type="project" value="InterPro"/>
</dbReference>
<dbReference type="CDD" id="cd00130">
    <property type="entry name" value="PAS"/>
    <property type="match status" value="2"/>
</dbReference>
<evidence type="ECO:0000256" key="9">
    <source>
        <dbReference type="PROSITE-ProRule" id="PRU00169"/>
    </source>
</evidence>
<dbReference type="InterPro" id="IPR036890">
    <property type="entry name" value="HATPase_C_sf"/>
</dbReference>
<dbReference type="EMBL" id="LVJN01000019">
    <property type="protein sequence ID" value="OSM04225.1"/>
    <property type="molecule type" value="Genomic_DNA"/>
</dbReference>
<dbReference type="SMART" id="SM00091">
    <property type="entry name" value="PAS"/>
    <property type="match status" value="3"/>
</dbReference>
<evidence type="ECO:0000259" key="12">
    <source>
        <dbReference type="PROSITE" id="PS50110"/>
    </source>
</evidence>
<dbReference type="STRING" id="1434232.MAIT1_04091"/>
<feature type="domain" description="PAC" evidence="14">
    <location>
        <begin position="478"/>
        <end position="531"/>
    </location>
</feature>
<keyword evidence="10" id="KW-0175">Coiled coil</keyword>
<feature type="modified residue" description="4-aspartylphosphate" evidence="9">
    <location>
        <position position="838"/>
    </location>
</feature>
<dbReference type="SUPFAM" id="SSF55874">
    <property type="entry name" value="ATPase domain of HSP90 chaperone/DNA topoisomerase II/histidine kinase"/>
    <property type="match status" value="1"/>
</dbReference>
<name>A0A1Y2K4D3_9PROT</name>
<accession>A0A1Y2K4D3</accession>
<dbReference type="PROSITE" id="PS50113">
    <property type="entry name" value="PAC"/>
    <property type="match status" value="2"/>
</dbReference>
<sequence>MGATLAPPKILIVDDQPANLVALRLLLERISATVLEAQSGNEALGLLSEHDFALILLDVDMPGMDGYEVAAIARSVRATQEIPILFLTAAYHDERHRLKGYEAGAVDYIEKPINDHILLAKTRIFLDLYRAHAQTRQANAQLRAEISRRQAAEARLLLTRHIVDHMGDIGLLLDAAGHIQDVNDTACAQLGMDRYELLRLTIFDLYEQLLPNLAVKLWRLTRRKRTLVLRGALRSPLGANFLSEIQLSFITFQGQEFLFAFIRNISQRAEVEKRLQLLSRTVEESPASIIITDAEGVIQYVNPMFEKITGYSSDEAVGQNPRLLKSGENDDATYQELWKRISSGHTWRGELLNKRKDGTLYWEQASISPVANSDTGRITHYVGVKLDITEKKQTEMAINQERQRLNNILEGTQAGAWEWRIPERQITYNDRWAQMMGYASVELGDITPEAWERFIHPDDLPLFQRRLERHFAGQSPAFATEMRVKHRHGQWIWVNNRAKVLARASDGAPLLMAGAMQDITASKRAEQALREAKAQAEQASQAKSEFLANMSHEIRTPMNAILGMTELLAERDLDPNAQRFVDVAHNAGETLLSIINDILDLSKIEAGKAQVESTPFDLPALLSHAMEIFAPQIQAKKLSFTHSVDTHLPQWVKGDPLRVRQILFNLLSNALKFTEVGSITLSAKLLRAGWVSLAVEDTGIGISPQRQSQIFESFSQEDASITRRYGGTGLGLTISSRLAQLMGGELQVSSSVGNGSCFTLQLPLPQTTAEQAPTPQEHPELDARKQLRILIAEDSADNQLLLREFLKQSPHTLAFAENGRIAVEMFQREGPFDLVLMDMQMPQMDGMTATRKIRHWEHAHDKPHTPIIALTAYALTEEIQRVLQAGCDDHVSKPVKKRQLLDMIARWRRQESEPQPPTR</sequence>
<dbReference type="PROSITE" id="PS50112">
    <property type="entry name" value="PAS"/>
    <property type="match status" value="2"/>
</dbReference>
<evidence type="ECO:0000259" key="13">
    <source>
        <dbReference type="PROSITE" id="PS50112"/>
    </source>
</evidence>
<feature type="coiled-coil region" evidence="10">
    <location>
        <begin position="522"/>
        <end position="549"/>
    </location>
</feature>
<proteinExistence type="predicted"/>
<dbReference type="InterPro" id="IPR001789">
    <property type="entry name" value="Sig_transdc_resp-reg_receiver"/>
</dbReference>
<dbReference type="Pfam" id="PF00072">
    <property type="entry name" value="Response_reg"/>
    <property type="match status" value="2"/>
</dbReference>
<comment type="catalytic activity">
    <reaction evidence="1">
        <text>ATP + protein L-histidine = ADP + protein N-phospho-L-histidine.</text>
        <dbReference type="EC" id="2.7.13.3"/>
    </reaction>
</comment>
<dbReference type="Gene3D" id="3.40.50.2300">
    <property type="match status" value="2"/>
</dbReference>
<dbReference type="RefSeq" id="WP_158089439.1">
    <property type="nucleotide sequence ID" value="NZ_LVJN01000019.1"/>
</dbReference>